<sequence>MPVRRGHVAPKTTLIETIIRKFDTHNRSFLVANAQPESCHIIFCSDGFCKMTGFTRAEVMQRSACTDFLQGQMTSTGVMESIKEALKKGEEKHFEILYYRKDAMSVYSATISNDVEESSVPAGGGGSGISAVIDESRMRPIRPSIATQRISDSSSSENNDMVTETKNNHPPDASTEGIVESPVLQDTRITDMEERLRRKLQFFFMNPIEKWEAKRRFPYKFVVQVIKIVLVTLQLCLFAHSRYTHVNYTWDNTVTFSHLFLRGWDITMEVNNYPPETGPLSVYVMDEFFRTIDYAAAGYKNLPQAIGPYSYPTEDNTMAPMSLCLYRYKDGTIFGFNESYVFNPEIDTLCVNLYQNVTVNGSQAYLHEKDIHINFSALVKAELRFAIKTVNFKAAGPITAPDCYRFDILIFFNNQDHDGQMTLRLEAEPTRLVCHGDVEFIKNSQIDDALRSLLNILVIIICLVSFGLCTRAIFRAQLLRFTTCDFFKQAYGKELSSEGKWEFVNMWYIMIVFNDVLLIIGSALKEEIERKHFIADDWNVCSLLLGVGNSLVWFGVLRYLGFFKTYNVVILTLKKAAPKISRFLLCALLIYAGFTFCGWLVLGPYHIKFRSLSTTSECLFALINGDDMFATFSIMSEKSLMLWWFCRIYLYTFTSLYIYVVLSLFISVIMDAYDTIKKYYKDGFPQSDLRQFVGPLTPTDFSSGVFREHEDYELETMSFRDVIKRLLCGCSSTMGRSGTKFLCSEVIAPIRSEVDDISLFIINFEDLSNPSNPEPIEQVKLSKFDKARASFRQSFRIGHIALRDRGLRLAGYLTPPSDATQEEDEIIAPKHIIDSDHTHKKTVLKVETNIWAPMSTPALTRTKELEGLPRDIDTLSGPGEIVITAPETVQHVQTTESQKKDPNSSKDAKPEFVQTKSLDFETQFKRPVIHNARLYFPYVSSESDLQRYRALPLKQQQQQQTAQAQADATRTSSSLSNVPSDSLKNKEPAGGPLLDRLLASVAGLLLLPSTDPYRASGVEQSLGASPQSSSAGAQRQQFVNRTTTVSCCCCCCCCQRRPCRSHHQPSYPANAAKYADVAMSEASLRANSCIELSEIRKLDSLLRQCETLSYDDLSSGGSNGERELDDYMEQKPRVRHRRNSSGNCIFTPPLRAVTTKSTMSLLSNLQLLSSARKLLGSVHGGSGHGRKPCSIDPADPCLPEQYWLLSQKSLATTKSCSNLPKGLCFMQHQPGQPEQPEQPAAQHHCQQEVEQQPGPHHLAMSRLHNMDNLYSQSEGILTHRNPPSLRAGGRPELDSGDRIGRQLPAVLPSSGTGTIGSKNLPLIIPSFEEFHNNPRLLRGQQRQQHHQTSAELPDGEVMDNRMVNIVETPSIVPISMKSLNSALSERLTAGGGGGGGHPQRSVDSKSDNKSLLSQANSVKSRSTTKFSPLSRKVSHKTNASFDTEPVTGDGVKESLLGHKFKEILPEPVETQREYMNKVYIEERANTRRSLPTCVMKMSRAHSSQDQTANIPLIVTTNEAGAKPSSSTATSLDSAFKAKSCRSFVRQPKLGNEHRNKSVPQNLQAQEKWSSVRLSTDSKKTQIKIENHISTHSNLNLNGLSGDKANLGKEVLSLGADVLPEYKLQSPRVHKWTILHYSPFKAVWDWIILLLVMYTAIFTPYVAAFLLSEPDYNQRKNRKYADDPIVIIDLIVDVTFVVDILINFRTTFVNGQDEVVSHPGRIAVHYLSGWFLIDLVAAIPFDLLLVGSDTDETTTLIGLLKTARLLRLVRVARKIDRYSEYGAAVLVLLMATFALIAHWLACIWYAIGNAERPLLKAKIGWLDALAQDTQEYYFPNNTGGGPSVKIPNPLRQRLEEYFQHAWTYTNGIDMNSVLKGFPECLQADICLHLNRNLLNNCSAFEAASPGCLRALSLKFKTTHAPPGDILVHKGDVLTYLYFIARGSIEILKDDVVMAILASPNESPKSTHKQTIPRQHSQEHPMGGFGRAADTVTLSAVSNRACTCGSKAEGAALPGMMRTSDSTSKSSPDDDIFHHTAPNSTAGKAAGDASRHNIGCSKFSSFNQPMDDTPESQNWNIFAPIAKLESLDEIDQPDVEYDKNVKPVLQLLPPSEFGAQEISFDVFLQVTWEDLRIQPVMANMVGEYVDLTKADRDMIWVPDLYIRQLREMKMLNVFEEISSLRLYENSTISLSIGATIIIKCDMDFVLYPLDVQRCPVDFSSYNHSSARLEITLSREVKSYLLENYLPSTLFVSISWGSFVVVPEIVPGRMVLLVTTLLSLITMFDTVRNNSPDALELKCLEVWLISCTLFVFFALMEYFIVLFGIRYDKHWRVARAVQAQHHASSMPPSITLQSAVTLAQHQSTMDTSMNSATFQRENGLESSATLKVTSGSNKIQPTQEHSKATSASLSNIQDNVQNAQKVSSVMTRKRRTKTPLKVVPQVRSVVKSRGNSGNSLVKDPVQVYCRIRPPPCESDLTCLRVTDPHTVVLTPPEIAINYKITNLKETQYIFKRVFDESVRQNDVYVSVAQPLVEGLIRGRNGLLFTYGVTGSGKTYTMTGNLQHRGIMPRCLDALFRTISDYQAKKFTFKTDRLNGFDILSEAEALLERQTEMNARLLKSSRKREMDQEVASQASVEPSEISGIEEDNIYAVFINYVEVYNNGVYDLLEETTIQKTLQSKMIREDANHNMFVHGVTEVEVKSVEEALELFQIGQKRKRMGHTILNAESSRSHSVFTIRLVQAPIDMQGEHVVQDQSKITVSQLSLVDLAGSERTNRTGNTGQRLREAGNINNSLMTLRTCLEILRENQQTCSSKKVPYRDSKITHLFKNYFDGEGQVRMIVCVNPRAEDYDETAQVMKFAEMTQDVQIARPTPMKIDIGLTPGRRKANQLFKQAMNELNEKHQHQEQQQHTPYIGEPPSNNEWMDFDLGLVYSLEPFAADMKLGSPESTELVRKLTEILELRIQKRKVLNDDFTARQNRFRMNLHKVETEKIVLQTENTSLKAVLLQNKQKIGAMENRIKIYESSIDDLNRRNRQLEERERQLREQLNQKTQLISQKEQEKERQRKKFTSKIAVESEKMNRELELKLMEQKSKLQNEMRDKEERLRLVSEIVQGGTPGVIRPRSNSVDGEQKPESTPNVKSLVSAYATPRPSRPGTATANIRHRRSRSTGERWLEHRSANPVPLGTILQPYYINSKSVTKLSDKDVVNHKNTKYCLISQDADTEGELETKLYKGDVIPTSGGGAQVVFNDVECLKQYSPTKTPPHRKRSSNFITPSAPPLSEIQDTVAIANAVVQPAVTRYEESSLAWLHESICFSRSDMSNIYIQEPPTNGKVLLKTSVGDIDIELWSKECPQACRNFVQLCLEGYYDGTIFHRLVKGFIVQGGDPNGDGTGGESVYGRPFKDEFHSRLRYVRRGLVGMANSAKNDNGSQFFFTLSATPELQNQNTLFGKVTGDTIYNMLKLEEGEVYENEKPHFPHRIIRTEVLSNPFDDIVPRTTAKAADKAKQESDERANRKRKGEKGVKNFGLLSFGDEAEEEEQEANVFVQKAAGSSRGKSSHDVLDDPKLSKQSITVPESRHNKAQPGSSDEEEAELTVENRSAKSPGATQEDIKNVREKLKRKPEEEKKDKKKSKEERKSVPSQDAAPAESDSDPEEYGLDSERKRTKRAEAEKIREEINKLKRDYRTDKRSKDKEKEASEAKASKKESRKEVMSEVLRIQEEYSQKTKQLPKKGSSRESFTMQLLEKFKSKLHSVNEREPATVAGADVADEEQDIQGDDWLAHRLEFERKDPILAKDAATKADDWYDVYDPRNPLNKRKRGEAGNGDKKSKK</sequence>
<proteinExistence type="inferred from homology"/>
<keyword evidence="13 23" id="KW-0472">Membrane</keyword>
<dbReference type="GO" id="GO:0008017">
    <property type="term" value="F:microtubule binding"/>
    <property type="evidence" value="ECO:0007669"/>
    <property type="project" value="InterPro"/>
</dbReference>
<dbReference type="InterPro" id="IPR029000">
    <property type="entry name" value="Cyclophilin-like_dom_sf"/>
</dbReference>
<dbReference type="InterPro" id="IPR036719">
    <property type="entry name" value="Neuro-gated_channel_TM_sf"/>
</dbReference>
<feature type="region of interest" description="Disordered" evidence="22">
    <location>
        <begin position="2386"/>
        <end position="2410"/>
    </location>
</feature>
<reference evidence="24 25" key="1">
    <citation type="journal article" date="2017" name="G3 (Bethesda)">
        <title>The Physical Genome Mapping of Anopheles albimanus Corrected Scaffold Misassemblies and Identified Interarm Rearrangements in Genus Anopheles.</title>
        <authorList>
            <person name="Artemov G.N."/>
            <person name="Peery A.N."/>
            <person name="Jiang X."/>
            <person name="Tu Z."/>
            <person name="Stegniy V.N."/>
            <person name="Sharakhova M.V."/>
            <person name="Sharakhov I.V."/>
        </authorList>
    </citation>
    <scope>NUCLEOTIDE SEQUENCE [LARGE SCALE GENOMIC DNA]</scope>
    <source>
        <strain evidence="24 25">ALBI9_A</strain>
    </source>
</reference>
<dbReference type="Pfam" id="PF16540">
    <property type="entry name" value="MKLP1_Arf_bdg"/>
    <property type="match status" value="1"/>
</dbReference>
<evidence type="ECO:0000256" key="7">
    <source>
        <dbReference type="ARBA" id="ARBA00022692"/>
    </source>
</evidence>
<evidence type="ECO:0000256" key="18">
    <source>
        <dbReference type="ARBA" id="ARBA00040027"/>
    </source>
</evidence>
<dbReference type="Gene3D" id="1.10.287.70">
    <property type="match status" value="2"/>
</dbReference>
<feature type="compositionally biased region" description="Basic and acidic residues" evidence="22">
    <location>
        <begin position="3746"/>
        <end position="3755"/>
    </location>
</feature>
<feature type="compositionally biased region" description="Basic and acidic residues" evidence="22">
    <location>
        <begin position="3497"/>
        <end position="3509"/>
    </location>
</feature>
<keyword evidence="25" id="KW-1185">Reference proteome</keyword>
<dbReference type="CDD" id="cd00130">
    <property type="entry name" value="PAS"/>
    <property type="match status" value="1"/>
</dbReference>
<comment type="similarity">
    <text evidence="4">Belongs to the cyclophilin-type PPIase family.</text>
</comment>
<dbReference type="VEuPathDB" id="VectorBase:AALB20_037549"/>
<dbReference type="InterPro" id="IPR013122">
    <property type="entry name" value="PKD1_2_channel"/>
</dbReference>
<dbReference type="GO" id="GO:0005634">
    <property type="term" value="C:nucleus"/>
    <property type="evidence" value="ECO:0007669"/>
    <property type="project" value="UniProtKB-SubCell"/>
</dbReference>
<protein>
    <recommendedName>
        <fullName evidence="18">Spliceosome-associated protein CWC27 homolog</fullName>
    </recommendedName>
    <alternativeName>
        <fullName evidence="19">Probable inactive peptidyl-prolyl cis-trans isomerase CWC27 homolog</fullName>
    </alternativeName>
</protein>
<dbReference type="PRINTS" id="PR00380">
    <property type="entry name" value="KINESINHEAVY"/>
</dbReference>
<feature type="region of interest" description="Disordered" evidence="22">
    <location>
        <begin position="2011"/>
        <end position="2048"/>
    </location>
</feature>
<evidence type="ECO:0000256" key="22">
    <source>
        <dbReference type="SAM" id="MobiDB-lite"/>
    </source>
</evidence>
<dbReference type="VEuPathDB" id="VectorBase:AALB005468"/>
<dbReference type="CDD" id="cd21050">
    <property type="entry name" value="ELD_TRPML"/>
    <property type="match status" value="1"/>
</dbReference>
<evidence type="ECO:0000256" key="16">
    <source>
        <dbReference type="ARBA" id="ARBA00023303"/>
    </source>
</evidence>
<evidence type="ECO:0000256" key="15">
    <source>
        <dbReference type="ARBA" id="ARBA00023242"/>
    </source>
</evidence>
<feature type="region of interest" description="Disordered" evidence="22">
    <location>
        <begin position="3043"/>
        <end position="3066"/>
    </location>
</feature>
<dbReference type="Pfam" id="PF00520">
    <property type="entry name" value="Ion_trans"/>
    <property type="match status" value="1"/>
</dbReference>
<dbReference type="Gene3D" id="3.30.450.20">
    <property type="entry name" value="PAS domain"/>
    <property type="match status" value="1"/>
</dbReference>
<keyword evidence="8 21" id="KW-0547">Nucleotide-binding</keyword>
<dbReference type="InterPro" id="IPR018000">
    <property type="entry name" value="Neurotransmitter_ion_chnl_CS"/>
</dbReference>
<feature type="compositionally biased region" description="Basic and acidic residues" evidence="22">
    <location>
        <begin position="3816"/>
        <end position="3827"/>
    </location>
</feature>
<dbReference type="GO" id="GO:0042391">
    <property type="term" value="P:regulation of membrane potential"/>
    <property type="evidence" value="ECO:0007669"/>
    <property type="project" value="TreeGrafter"/>
</dbReference>
<dbReference type="CDD" id="cd22288">
    <property type="entry name" value="CWC27_CTD"/>
    <property type="match status" value="1"/>
</dbReference>
<dbReference type="InterPro" id="IPR019821">
    <property type="entry name" value="Kinesin_motor_CS"/>
</dbReference>
<dbReference type="VEuPathDB" id="VectorBase:AALB20_030336"/>
<feature type="compositionally biased region" description="Polar residues" evidence="22">
    <location>
        <begin position="1409"/>
        <end position="1427"/>
    </location>
</feature>
<feature type="region of interest" description="Disordered" evidence="22">
    <location>
        <begin position="3111"/>
        <end position="3168"/>
    </location>
</feature>
<dbReference type="VEuPathDB" id="VectorBase:AALB20_034115"/>
<feature type="transmembrane region" description="Helical" evidence="23">
    <location>
        <begin position="648"/>
        <end position="670"/>
    </location>
</feature>
<dbReference type="InterPro" id="IPR018490">
    <property type="entry name" value="cNMP-bd_dom_sf"/>
</dbReference>
<feature type="compositionally biased region" description="Low complexity" evidence="22">
    <location>
        <begin position="955"/>
        <end position="982"/>
    </location>
</feature>
<comment type="catalytic activity">
    <reaction evidence="17">
        <text>Ca(2+)(in) = Ca(2+)(out)</text>
        <dbReference type="Rhea" id="RHEA:29671"/>
        <dbReference type="ChEBI" id="CHEBI:29108"/>
    </reaction>
</comment>
<accession>A0A182FG26</accession>
<feature type="region of interest" description="Disordered" evidence="22">
    <location>
        <begin position="3544"/>
        <end position="3708"/>
    </location>
</feature>
<evidence type="ECO:0000256" key="2">
    <source>
        <dbReference type="ARBA" id="ARBA00004608"/>
    </source>
</evidence>
<dbReference type="InterPro" id="IPR001752">
    <property type="entry name" value="Kinesin_motor_dom"/>
</dbReference>
<feature type="region of interest" description="Disordered" evidence="22">
    <location>
        <begin position="3746"/>
        <end position="3766"/>
    </location>
</feature>
<dbReference type="InterPro" id="IPR027417">
    <property type="entry name" value="P-loop_NTPase"/>
</dbReference>
<feature type="region of interest" description="Disordered" evidence="22">
    <location>
        <begin position="1276"/>
        <end position="1317"/>
    </location>
</feature>
<feature type="compositionally biased region" description="Polar residues" evidence="22">
    <location>
        <begin position="148"/>
        <end position="165"/>
    </location>
</feature>
<dbReference type="InterPro" id="IPR006202">
    <property type="entry name" value="Neur_chan_lig-bd"/>
</dbReference>
<dbReference type="PROSITE" id="PS50067">
    <property type="entry name" value="KINESIN_MOTOR_2"/>
    <property type="match status" value="1"/>
</dbReference>
<dbReference type="Gene3D" id="6.10.250.2810">
    <property type="match status" value="1"/>
</dbReference>
<feature type="region of interest" description="Disordered" evidence="22">
    <location>
        <begin position="3800"/>
        <end position="3827"/>
    </location>
</feature>
<dbReference type="PROSITE" id="PS00411">
    <property type="entry name" value="KINESIN_MOTOR_1"/>
    <property type="match status" value="1"/>
</dbReference>
<keyword evidence="12" id="KW-0406">Ion transport</keyword>
<feature type="compositionally biased region" description="Acidic residues" evidence="22">
    <location>
        <begin position="3645"/>
        <end position="3654"/>
    </location>
</feature>
<evidence type="ECO:0000256" key="17">
    <source>
        <dbReference type="ARBA" id="ARBA00036634"/>
    </source>
</evidence>
<dbReference type="Gene3D" id="3.40.850.10">
    <property type="entry name" value="Kinesin motor domain"/>
    <property type="match status" value="1"/>
</dbReference>
<feature type="transmembrane region" description="Helical" evidence="23">
    <location>
        <begin position="543"/>
        <end position="562"/>
    </location>
</feature>
<evidence type="ECO:0000256" key="13">
    <source>
        <dbReference type="ARBA" id="ARBA00023136"/>
    </source>
</evidence>
<evidence type="ECO:0000256" key="5">
    <source>
        <dbReference type="ARBA" id="ARBA00022448"/>
    </source>
</evidence>
<feature type="compositionally biased region" description="Basic and acidic residues" evidence="22">
    <location>
        <begin position="3553"/>
        <end position="3563"/>
    </location>
</feature>
<feature type="compositionally biased region" description="Basic and acidic residues" evidence="22">
    <location>
        <begin position="3655"/>
        <end position="3708"/>
    </location>
</feature>
<dbReference type="PANTHER" id="PTHR10217:SF548">
    <property type="entry name" value="GH12235P"/>
    <property type="match status" value="1"/>
</dbReference>
<feature type="compositionally biased region" description="Low complexity" evidence="22">
    <location>
        <begin position="1229"/>
        <end position="1244"/>
    </location>
</feature>
<evidence type="ECO:0000256" key="14">
    <source>
        <dbReference type="ARBA" id="ARBA00023157"/>
    </source>
</evidence>
<dbReference type="SUPFAM" id="SSF81324">
    <property type="entry name" value="Voltage-gated potassium channels"/>
    <property type="match status" value="1"/>
</dbReference>
<feature type="region of interest" description="Disordered" evidence="22">
    <location>
        <begin position="1960"/>
        <end position="1981"/>
    </location>
</feature>
<dbReference type="SUPFAM" id="SSF90112">
    <property type="entry name" value="Neurotransmitter-gated ion-channel transmembrane pore"/>
    <property type="match status" value="1"/>
</dbReference>
<dbReference type="InterPro" id="IPR036961">
    <property type="entry name" value="Kinesin_motor_dom_sf"/>
</dbReference>
<dbReference type="SUPFAM" id="SSF50891">
    <property type="entry name" value="Cyclophilin-like"/>
    <property type="match status" value="1"/>
</dbReference>
<dbReference type="CDD" id="cd00038">
    <property type="entry name" value="CAP_ED"/>
    <property type="match status" value="1"/>
</dbReference>
<dbReference type="InterPro" id="IPR000595">
    <property type="entry name" value="cNMP-bd_dom"/>
</dbReference>
<dbReference type="GO" id="GO:0005886">
    <property type="term" value="C:plasma membrane"/>
    <property type="evidence" value="ECO:0007669"/>
    <property type="project" value="UniProtKB-SubCell"/>
</dbReference>
<dbReference type="InterPro" id="IPR002130">
    <property type="entry name" value="Cyclophilin-type_PPIase_dom"/>
</dbReference>
<evidence type="ECO:0000313" key="25">
    <source>
        <dbReference type="Proteomes" id="UP000069272"/>
    </source>
</evidence>
<dbReference type="InterPro" id="IPR038105">
    <property type="entry name" value="Kif23_Arf-bd_sf"/>
</dbReference>
<dbReference type="FunFam" id="1.10.287.70:FF:000033">
    <property type="entry name" value="Mucolipin 1"/>
    <property type="match status" value="1"/>
</dbReference>
<keyword evidence="15" id="KW-0539">Nucleus</keyword>
<comment type="subcellular location">
    <subcellularLocation>
        <location evidence="3">Cell membrane</location>
        <topology evidence="3">Multi-pass membrane protein</topology>
    </subcellularLocation>
    <subcellularLocation>
        <location evidence="2">Endosome membrane</location>
    </subcellularLocation>
    <subcellularLocation>
        <location evidence="1">Nucleus</location>
    </subcellularLocation>
</comment>
<dbReference type="InterPro" id="IPR014710">
    <property type="entry name" value="RmlC-like_jellyroll"/>
</dbReference>
<dbReference type="InterPro" id="IPR005821">
    <property type="entry name" value="Ion_trans_dom"/>
</dbReference>
<dbReference type="PANTHER" id="PTHR10217">
    <property type="entry name" value="VOLTAGE AND LIGAND GATED POTASSIUM CHANNEL"/>
    <property type="match status" value="1"/>
</dbReference>
<evidence type="ECO:0000256" key="10">
    <source>
        <dbReference type="ARBA" id="ARBA00022840"/>
    </source>
</evidence>
<dbReference type="STRING" id="7167.A0A182FG26"/>
<name>A0A182FG26_ANOAL</name>
<keyword evidence="14" id="KW-1015">Disulfide bond</keyword>
<keyword evidence="10 21" id="KW-0067">ATP-binding</keyword>
<dbReference type="SUPFAM" id="SSF52540">
    <property type="entry name" value="P-loop containing nucleoside triphosphate hydrolases"/>
    <property type="match status" value="1"/>
</dbReference>
<feature type="compositionally biased region" description="Basic and acidic residues" evidence="22">
    <location>
        <begin position="897"/>
        <end position="910"/>
    </location>
</feature>
<dbReference type="Gene3D" id="2.40.100.10">
    <property type="entry name" value="Cyclophilin-like"/>
    <property type="match status" value="1"/>
</dbReference>
<dbReference type="InterPro" id="IPR000014">
    <property type="entry name" value="PAS"/>
</dbReference>
<evidence type="ECO:0000256" key="9">
    <source>
        <dbReference type="ARBA" id="ARBA00022753"/>
    </source>
</evidence>
<evidence type="ECO:0000256" key="21">
    <source>
        <dbReference type="PROSITE-ProRule" id="PRU00283"/>
    </source>
</evidence>
<keyword evidence="11 23" id="KW-1133">Transmembrane helix</keyword>
<feature type="compositionally biased region" description="Polar residues" evidence="22">
    <location>
        <begin position="3119"/>
        <end position="3137"/>
    </location>
</feature>
<feature type="region of interest" description="Disordered" evidence="22">
    <location>
        <begin position="886"/>
        <end position="914"/>
    </location>
</feature>
<feature type="transmembrane region" description="Helical" evidence="23">
    <location>
        <begin position="453"/>
        <end position="474"/>
    </location>
</feature>
<keyword evidence="9" id="KW-0967">Endosome</keyword>
<dbReference type="InterPro" id="IPR049134">
    <property type="entry name" value="MCLN_ECD"/>
</dbReference>
<evidence type="ECO:0000256" key="20">
    <source>
        <dbReference type="ARBA" id="ARBA00046368"/>
    </source>
</evidence>
<evidence type="ECO:0000256" key="3">
    <source>
        <dbReference type="ARBA" id="ARBA00004651"/>
    </source>
</evidence>
<feature type="transmembrane region" description="Helical" evidence="23">
    <location>
        <begin position="2299"/>
        <end position="2322"/>
    </location>
</feature>
<dbReference type="PROSITE" id="PS50072">
    <property type="entry name" value="CSA_PPIASE_2"/>
    <property type="match status" value="1"/>
</dbReference>
<reference evidence="24" key="2">
    <citation type="submission" date="2022-08" db="UniProtKB">
        <authorList>
            <consortium name="EnsemblMetazoa"/>
        </authorList>
    </citation>
    <scope>IDENTIFICATION</scope>
    <source>
        <strain evidence="24">STECLA/ALBI9_A</strain>
    </source>
</reference>
<feature type="transmembrane region" description="Helical" evidence="23">
    <location>
        <begin position="503"/>
        <end position="523"/>
    </location>
</feature>
<feature type="region of interest" description="Disordered" evidence="22">
    <location>
        <begin position="3494"/>
        <end position="3515"/>
    </location>
</feature>
<dbReference type="Pfam" id="PF00160">
    <property type="entry name" value="Pro_isomerase"/>
    <property type="match status" value="1"/>
</dbReference>
<evidence type="ECO:0000313" key="24">
    <source>
        <dbReference type="EnsemblMetazoa" id="AALB005468-PA"/>
    </source>
</evidence>
<feature type="binding site" evidence="21">
    <location>
        <begin position="2544"/>
        <end position="2551"/>
    </location>
    <ligand>
        <name>ATP</name>
        <dbReference type="ChEBI" id="CHEBI:30616"/>
    </ligand>
</feature>
<feature type="region of interest" description="Disordered" evidence="22">
    <location>
        <begin position="1338"/>
        <end position="1357"/>
    </location>
</feature>
<dbReference type="Proteomes" id="UP000069272">
    <property type="component" value="Chromosome 3L"/>
</dbReference>
<dbReference type="Gene3D" id="2.70.170.10">
    <property type="entry name" value="Neurotransmitter-gated ion-channel ligand-binding domain"/>
    <property type="match status" value="1"/>
</dbReference>
<keyword evidence="6" id="KW-1003">Cell membrane</keyword>
<feature type="transmembrane region" description="Helical" evidence="23">
    <location>
        <begin position="583"/>
        <end position="607"/>
    </location>
</feature>
<feature type="compositionally biased region" description="Basic and acidic residues" evidence="22">
    <location>
        <begin position="3605"/>
        <end position="3634"/>
    </location>
</feature>
<keyword evidence="7 23" id="KW-0812">Transmembrane</keyword>
<dbReference type="PROSITE" id="PS50042">
    <property type="entry name" value="CNMP_BINDING_3"/>
    <property type="match status" value="1"/>
</dbReference>
<dbReference type="Pfam" id="PF02931">
    <property type="entry name" value="Neur_chan_LBD"/>
    <property type="match status" value="1"/>
</dbReference>
<dbReference type="Gene3D" id="1.10.287.630">
    <property type="entry name" value="Helix hairpin bin"/>
    <property type="match status" value="1"/>
</dbReference>
<dbReference type="Pfam" id="PF00225">
    <property type="entry name" value="Kinesin"/>
    <property type="match status" value="1"/>
</dbReference>
<dbReference type="GO" id="GO:0006457">
    <property type="term" value="P:protein folding"/>
    <property type="evidence" value="ECO:0007669"/>
    <property type="project" value="InterPro"/>
</dbReference>
<feature type="region of interest" description="Disordered" evidence="22">
    <location>
        <begin position="1385"/>
        <end position="1451"/>
    </location>
</feature>
<keyword evidence="5" id="KW-0813">Transport</keyword>
<dbReference type="CDD" id="cd01925">
    <property type="entry name" value="cyclophilin_CeCYP16-like"/>
    <property type="match status" value="1"/>
</dbReference>
<dbReference type="PROSITE" id="PS00236">
    <property type="entry name" value="NEUROTR_ION_CHANNEL"/>
    <property type="match status" value="1"/>
</dbReference>
<dbReference type="Gene3D" id="2.60.120.10">
    <property type="entry name" value="Jelly Rolls"/>
    <property type="match status" value="1"/>
</dbReference>
<dbReference type="FunFam" id="2.40.100.10:FF:000007">
    <property type="entry name" value="Peptidyl-prolyl cis-trans isomerase CWC27 homolog"/>
    <property type="match status" value="1"/>
</dbReference>
<dbReference type="Pfam" id="PF13426">
    <property type="entry name" value="PAS_9"/>
    <property type="match status" value="1"/>
</dbReference>
<dbReference type="GO" id="GO:0005230">
    <property type="term" value="F:extracellular ligand-gated monoatomic ion channel activity"/>
    <property type="evidence" value="ECO:0007669"/>
    <property type="project" value="InterPro"/>
</dbReference>
<comment type="similarity">
    <text evidence="21">Belongs to the TRAFAC class myosin-kinesin ATPase superfamily. Kinesin family.</text>
</comment>
<dbReference type="InterPro" id="IPR032384">
    <property type="entry name" value="Kif23_Arf-bd"/>
</dbReference>
<feature type="transmembrane region" description="Helical" evidence="23">
    <location>
        <begin position="1642"/>
        <end position="1663"/>
    </location>
</feature>
<feature type="region of interest" description="Disordered" evidence="22">
    <location>
        <begin position="1229"/>
        <end position="1253"/>
    </location>
</feature>
<dbReference type="GO" id="GO:0003777">
    <property type="term" value="F:microtubule motor activity"/>
    <property type="evidence" value="ECO:0007669"/>
    <property type="project" value="InterPro"/>
</dbReference>
<dbReference type="GO" id="GO:0010008">
    <property type="term" value="C:endosome membrane"/>
    <property type="evidence" value="ECO:0007669"/>
    <property type="project" value="UniProtKB-SubCell"/>
</dbReference>
<dbReference type="CDD" id="cd01368">
    <property type="entry name" value="KISc_KIF23_like"/>
    <property type="match status" value="1"/>
</dbReference>
<evidence type="ECO:0000256" key="8">
    <source>
        <dbReference type="ARBA" id="ARBA00022741"/>
    </source>
</evidence>
<feature type="transmembrane region" description="Helical" evidence="23">
    <location>
        <begin position="2267"/>
        <end position="2284"/>
    </location>
</feature>
<comment type="subunit">
    <text evidence="20">Part of the activated spliceosome B/catalytic step 1 spliceosome, one of the forms of the spliceosome which has a well-formed active site but still cannot catalyze the branching reaction and is composed at least of 52 proteins, the U2, U5 and U6 snRNAs and the pre-mRNA. Recruited during early steps of activated spliceosome B maturation, it is probably one of the first proteins released from this complex as he matures to the spliceosome C complex. Component of the minor spliceosome, which splices U12-type introns.</text>
</comment>
<dbReference type="SUPFAM" id="SSF55785">
    <property type="entry name" value="PYP-like sensor domain (PAS domain)"/>
    <property type="match status" value="1"/>
</dbReference>
<dbReference type="InterPro" id="IPR020892">
    <property type="entry name" value="Cyclophilin-type_PPIase_CS"/>
</dbReference>
<dbReference type="SMART" id="SM00129">
    <property type="entry name" value="KISc"/>
    <property type="match status" value="1"/>
</dbReference>
<evidence type="ECO:0000256" key="19">
    <source>
        <dbReference type="ARBA" id="ARBA00042090"/>
    </source>
</evidence>
<dbReference type="GO" id="GO:0003755">
    <property type="term" value="F:peptidyl-prolyl cis-trans isomerase activity"/>
    <property type="evidence" value="ECO:0007669"/>
    <property type="project" value="InterPro"/>
</dbReference>
<dbReference type="GO" id="GO:0007018">
    <property type="term" value="P:microtubule-based movement"/>
    <property type="evidence" value="ECO:0007669"/>
    <property type="project" value="InterPro"/>
</dbReference>
<feature type="region of interest" description="Disordered" evidence="22">
    <location>
        <begin position="148"/>
        <end position="177"/>
    </location>
</feature>
<evidence type="ECO:0000256" key="6">
    <source>
        <dbReference type="ARBA" id="ARBA00022475"/>
    </source>
</evidence>
<keyword evidence="21" id="KW-0505">Motor protein</keyword>
<dbReference type="FunFam" id="2.60.40.4330:FF:000002">
    <property type="entry name" value="Kinesin-like protein"/>
    <property type="match status" value="1"/>
</dbReference>
<dbReference type="GO" id="GO:0005242">
    <property type="term" value="F:inward rectifier potassium channel activity"/>
    <property type="evidence" value="ECO:0007669"/>
    <property type="project" value="TreeGrafter"/>
</dbReference>
<dbReference type="InterPro" id="IPR035965">
    <property type="entry name" value="PAS-like_dom_sf"/>
</dbReference>
<feature type="transmembrane region" description="Helical" evidence="23">
    <location>
        <begin position="1782"/>
        <end position="1806"/>
    </location>
</feature>
<dbReference type="SUPFAM" id="SSF51206">
    <property type="entry name" value="cAMP-binding domain-like"/>
    <property type="match status" value="1"/>
</dbReference>
<dbReference type="SUPFAM" id="SSF63712">
    <property type="entry name" value="Nicotinic receptor ligand binding domain-like"/>
    <property type="match status" value="1"/>
</dbReference>
<evidence type="ECO:0000256" key="23">
    <source>
        <dbReference type="SAM" id="Phobius"/>
    </source>
</evidence>
<feature type="compositionally biased region" description="Basic and acidic residues" evidence="22">
    <location>
        <begin position="1289"/>
        <end position="1300"/>
    </location>
</feature>
<dbReference type="PROSITE" id="PS00170">
    <property type="entry name" value="CSA_PPIASE_1"/>
    <property type="match status" value="1"/>
</dbReference>
<keyword evidence="16" id="KW-0407">Ion channel</keyword>
<dbReference type="EnsemblMetazoa" id="AALB005468-RA">
    <property type="protein sequence ID" value="AALB005468-PA"/>
    <property type="gene ID" value="AALB005468"/>
</dbReference>
<evidence type="ECO:0000256" key="11">
    <source>
        <dbReference type="ARBA" id="ARBA00022989"/>
    </source>
</evidence>
<dbReference type="Gene3D" id="2.60.40.4330">
    <property type="entry name" value="Kinesin-like protein Kif23, Arf6-interacting domain"/>
    <property type="match status" value="1"/>
</dbReference>
<dbReference type="GO" id="GO:0005524">
    <property type="term" value="F:ATP binding"/>
    <property type="evidence" value="ECO:0007669"/>
    <property type="project" value="UniProtKB-UniRule"/>
</dbReference>
<dbReference type="VEuPathDB" id="VectorBase:AALB20_027061"/>
<dbReference type="InterPro" id="IPR050818">
    <property type="entry name" value="KCNH_animal-type"/>
</dbReference>
<evidence type="ECO:0000256" key="4">
    <source>
        <dbReference type="ARBA" id="ARBA00007365"/>
    </source>
</evidence>
<evidence type="ECO:0000256" key="1">
    <source>
        <dbReference type="ARBA" id="ARBA00004123"/>
    </source>
</evidence>
<organism evidence="24 25">
    <name type="scientific">Anopheles albimanus</name>
    <name type="common">New world malaria mosquito</name>
    <dbReference type="NCBI Taxonomy" id="7167"/>
    <lineage>
        <taxon>Eukaryota</taxon>
        <taxon>Metazoa</taxon>
        <taxon>Ecdysozoa</taxon>
        <taxon>Arthropoda</taxon>
        <taxon>Hexapoda</taxon>
        <taxon>Insecta</taxon>
        <taxon>Pterygota</taxon>
        <taxon>Neoptera</taxon>
        <taxon>Endopterygota</taxon>
        <taxon>Diptera</taxon>
        <taxon>Nematocera</taxon>
        <taxon>Culicoidea</taxon>
        <taxon>Culicidae</taxon>
        <taxon>Anophelinae</taxon>
        <taxon>Anopheles</taxon>
    </lineage>
</organism>
<evidence type="ECO:0000256" key="12">
    <source>
        <dbReference type="ARBA" id="ARBA00023065"/>
    </source>
</evidence>
<feature type="compositionally biased region" description="Polar residues" evidence="22">
    <location>
        <begin position="1960"/>
        <end position="1973"/>
    </location>
</feature>
<dbReference type="Pfam" id="PF21381">
    <property type="entry name" value="MCLN_ECD"/>
    <property type="match status" value="1"/>
</dbReference>
<dbReference type="VEuPathDB" id="VectorBase:AALB20_033453"/>
<dbReference type="InterPro" id="IPR036734">
    <property type="entry name" value="Neur_chan_lig-bd_sf"/>
</dbReference>
<feature type="region of interest" description="Disordered" evidence="22">
    <location>
        <begin position="952"/>
        <end position="989"/>
    </location>
</feature>
<dbReference type="Pfam" id="PF08016">
    <property type="entry name" value="PKD_channel"/>
    <property type="match status" value="1"/>
</dbReference>
<dbReference type="SMART" id="SM00100">
    <property type="entry name" value="cNMP"/>
    <property type="match status" value="1"/>
</dbReference>